<reference evidence="1" key="1">
    <citation type="journal article" date="2019" name="Sci. Rep.">
        <title>Draft genome of Tanacetum cinerariifolium, the natural source of mosquito coil.</title>
        <authorList>
            <person name="Yamashiro T."/>
            <person name="Shiraishi A."/>
            <person name="Satake H."/>
            <person name="Nakayama K."/>
        </authorList>
    </citation>
    <scope>NUCLEOTIDE SEQUENCE</scope>
</reference>
<feature type="non-terminal residue" evidence="1">
    <location>
        <position position="1"/>
    </location>
</feature>
<accession>A0A699QFI1</accession>
<proteinExistence type="predicted"/>
<name>A0A699QFI1_TANCI</name>
<comment type="caution">
    <text evidence="1">The sequence shown here is derived from an EMBL/GenBank/DDBJ whole genome shotgun (WGS) entry which is preliminary data.</text>
</comment>
<sequence>PEETRIKDPIGDEISTMMSPRGSIVASFKNVESFFAVHTPPDHLIHADFKEKGVVPKIVFHVFEKLLSLL</sequence>
<organism evidence="1">
    <name type="scientific">Tanacetum cinerariifolium</name>
    <name type="common">Dalmatian daisy</name>
    <name type="synonym">Chrysanthemum cinerariifolium</name>
    <dbReference type="NCBI Taxonomy" id="118510"/>
    <lineage>
        <taxon>Eukaryota</taxon>
        <taxon>Viridiplantae</taxon>
        <taxon>Streptophyta</taxon>
        <taxon>Embryophyta</taxon>
        <taxon>Tracheophyta</taxon>
        <taxon>Spermatophyta</taxon>
        <taxon>Magnoliopsida</taxon>
        <taxon>eudicotyledons</taxon>
        <taxon>Gunneridae</taxon>
        <taxon>Pentapetalae</taxon>
        <taxon>asterids</taxon>
        <taxon>campanulids</taxon>
        <taxon>Asterales</taxon>
        <taxon>Asteraceae</taxon>
        <taxon>Asteroideae</taxon>
        <taxon>Anthemideae</taxon>
        <taxon>Anthemidinae</taxon>
        <taxon>Tanacetum</taxon>
    </lineage>
</organism>
<dbReference type="AlphaFoldDB" id="A0A699QFI1"/>
<protein>
    <submittedName>
        <fullName evidence="1">Uncharacterized protein</fullName>
    </submittedName>
</protein>
<dbReference type="EMBL" id="BKCJ011018560">
    <property type="protein sequence ID" value="GFC68105.1"/>
    <property type="molecule type" value="Genomic_DNA"/>
</dbReference>
<gene>
    <name evidence="1" type="ORF">Tci_840075</name>
</gene>
<evidence type="ECO:0000313" key="1">
    <source>
        <dbReference type="EMBL" id="GFC68105.1"/>
    </source>
</evidence>